<dbReference type="RefSeq" id="WP_002956486.1">
    <property type="nucleotide sequence ID" value="NC_020555.1"/>
</dbReference>
<dbReference type="NCBIfam" id="NF008955">
    <property type="entry name" value="PRK12297.1"/>
    <property type="match status" value="1"/>
</dbReference>
<name>A0AAI8MM32_9HELI</name>
<keyword evidence="4 8" id="KW-0547">Nucleotide-binding</keyword>
<feature type="binding site" evidence="8">
    <location>
        <position position="192"/>
    </location>
    <ligand>
        <name>Mg(2+)</name>
        <dbReference type="ChEBI" id="CHEBI:18420"/>
    </ligand>
</feature>
<evidence type="ECO:0000256" key="3">
    <source>
        <dbReference type="ARBA" id="ARBA00022723"/>
    </source>
</evidence>
<evidence type="ECO:0000256" key="2">
    <source>
        <dbReference type="ARBA" id="ARBA00022490"/>
    </source>
</evidence>
<keyword evidence="7 8" id="KW-0342">GTP-binding</keyword>
<sequence>MFVDSVDIFIASGKGGAGAVSFRREKFVIQGGPDGGDGGDGGDVYVEVDNNTDTLSKFRGARHYKAKNGQPGGARRCSGKRGEDITIKVPLGTQILDFDTKEIIIDMDKCPMRSRLLKGGKGGLGNSHFKNSTNQAPTYAQSGLSGEERHIALELKLIADVGLVGYPNVGKSTLISVLSNAKPEIANYEFTTLVPNLGVVDVGDYSSFVVADIPGIIDGASEGRGLGLEFLKHIERTKMLLFVLDVSRDMDISLQFESLCNELGKFSHTLQTRPFGIVLSKSDTLGGSDLESSFNAFVKKHFPAMRGLSGECEIVAESLRQESLDSMFDTQSDIQKTQDSKNLCFVMTISSVANQRIDRLKSLLAKSLSNSHSTQNKTKEYNEK</sequence>
<evidence type="ECO:0000256" key="6">
    <source>
        <dbReference type="ARBA" id="ARBA00022842"/>
    </source>
</evidence>
<dbReference type="PROSITE" id="PS51883">
    <property type="entry name" value="OBG"/>
    <property type="match status" value="1"/>
</dbReference>
<dbReference type="GO" id="GO:0005525">
    <property type="term" value="F:GTP binding"/>
    <property type="evidence" value="ECO:0007669"/>
    <property type="project" value="UniProtKB-UniRule"/>
</dbReference>
<dbReference type="Proteomes" id="UP000005755">
    <property type="component" value="Unassembled WGS sequence"/>
</dbReference>
<dbReference type="InterPro" id="IPR027417">
    <property type="entry name" value="P-loop_NTPase"/>
</dbReference>
<dbReference type="PROSITE" id="PS00905">
    <property type="entry name" value="GTP1_OBG"/>
    <property type="match status" value="1"/>
</dbReference>
<dbReference type="InterPro" id="IPR036726">
    <property type="entry name" value="GTP1_OBG_dom_sf"/>
</dbReference>
<reference evidence="11" key="3">
    <citation type="submission" date="2012-07" db="EMBL/GenBank/DDBJ databases">
        <authorList>
            <person name="Akiyama T."/>
            <person name="Takeshita N."/>
            <person name="Ohmagari N."/>
            <person name="Kirikae T."/>
        </authorList>
    </citation>
    <scope>NUCLEOTIDE SEQUENCE</scope>
    <source>
        <strain evidence="11">ATCC BAA-847</strain>
    </source>
</reference>
<dbReference type="GO" id="GO:0042254">
    <property type="term" value="P:ribosome biogenesis"/>
    <property type="evidence" value="ECO:0007669"/>
    <property type="project" value="UniProtKB-UniRule"/>
</dbReference>
<dbReference type="Gene3D" id="3.40.50.300">
    <property type="entry name" value="P-loop containing nucleotide triphosphate hydrolases"/>
    <property type="match status" value="1"/>
</dbReference>
<dbReference type="KEGG" id="hcb:HCBAA847_0850"/>
<dbReference type="Pfam" id="PF01926">
    <property type="entry name" value="MMR_HSR1"/>
    <property type="match status" value="1"/>
</dbReference>
<dbReference type="FunFam" id="2.70.210.12:FF:000001">
    <property type="entry name" value="GTPase Obg"/>
    <property type="match status" value="1"/>
</dbReference>
<dbReference type="GO" id="GO:0043022">
    <property type="term" value="F:ribosome binding"/>
    <property type="evidence" value="ECO:0007669"/>
    <property type="project" value="UniProtKB-ARBA"/>
</dbReference>
<dbReference type="GO" id="GO:0005737">
    <property type="term" value="C:cytoplasm"/>
    <property type="evidence" value="ECO:0007669"/>
    <property type="project" value="UniProtKB-SubCell"/>
</dbReference>
<evidence type="ECO:0000313" key="12">
    <source>
        <dbReference type="EMBL" id="EFR46625.1"/>
    </source>
</evidence>
<dbReference type="InterPro" id="IPR045086">
    <property type="entry name" value="OBG_GTPase"/>
</dbReference>
<gene>
    <name evidence="11" type="primary">obgE</name>
    <name evidence="12" type="synonym">cgtA</name>
    <name evidence="8" type="synonym">obg</name>
    <name evidence="11" type="ORF">HCBAA847_0850</name>
    <name evidence="12" type="ORF">HCCG_01172</name>
</gene>
<dbReference type="EMBL" id="DS990392">
    <property type="protein sequence ID" value="EFR46625.1"/>
    <property type="molecule type" value="Genomic_DNA"/>
</dbReference>
<dbReference type="PANTHER" id="PTHR11702">
    <property type="entry name" value="DEVELOPMENTALLY REGULATED GTP-BINDING PROTEIN-RELATED"/>
    <property type="match status" value="1"/>
</dbReference>
<feature type="binding site" evidence="8">
    <location>
        <begin position="280"/>
        <end position="283"/>
    </location>
    <ligand>
        <name>GTP</name>
        <dbReference type="ChEBI" id="CHEBI:37565"/>
    </ligand>
</feature>
<comment type="subcellular location">
    <subcellularLocation>
        <location evidence="8">Cytoplasm</location>
    </subcellularLocation>
</comment>
<reference evidence="12" key="1">
    <citation type="submission" date="2008-08" db="EMBL/GenBank/DDBJ databases">
        <title>Annotation of Helicobacter cinaedi strain CCUG 18818.</title>
        <authorList>
            <consortium name="The Broad Institute Genome Sequencing Platform"/>
            <person name="Fox J.G."/>
            <person name="Shen Z."/>
            <person name="Charoenlap N."/>
            <person name="Schauer D.B."/>
            <person name="Ward D."/>
            <person name="Mehta T."/>
            <person name="Young S."/>
            <person name="Jaffe D."/>
            <person name="Gnerre S."/>
            <person name="Berlin A."/>
            <person name="Heiman D."/>
            <person name="Hepburn T."/>
            <person name="Shea T."/>
            <person name="Sykes S."/>
            <person name="Alvarado L."/>
            <person name="Kodira C."/>
            <person name="Borodovsky M."/>
            <person name="Lander E."/>
            <person name="Galagan J."/>
            <person name="Nusbaum C."/>
            <person name="Birren B."/>
        </authorList>
    </citation>
    <scope>NUCLEOTIDE SEQUENCE</scope>
    <source>
        <strain evidence="12">CCUG 18818</strain>
    </source>
</reference>
<dbReference type="Pfam" id="PF01018">
    <property type="entry name" value="GTP1_OBG"/>
    <property type="match status" value="1"/>
</dbReference>
<dbReference type="NCBIfam" id="NF008956">
    <property type="entry name" value="PRK12299.1"/>
    <property type="match status" value="1"/>
</dbReference>
<dbReference type="InterPro" id="IPR006073">
    <property type="entry name" value="GTP-bd"/>
</dbReference>
<dbReference type="InterPro" id="IPR014100">
    <property type="entry name" value="GTP-bd_Obg/CgtA"/>
</dbReference>
<keyword evidence="2 8" id="KW-0963">Cytoplasm</keyword>
<evidence type="ECO:0000256" key="7">
    <source>
        <dbReference type="ARBA" id="ARBA00023134"/>
    </source>
</evidence>
<keyword evidence="3 8" id="KW-0479">Metal-binding</keyword>
<protein>
    <recommendedName>
        <fullName evidence="8">GTPase Obg</fullName>
        <ecNumber evidence="8">3.6.5.-</ecNumber>
    </recommendedName>
    <alternativeName>
        <fullName evidence="8">GTP-binding protein Obg</fullName>
    </alternativeName>
</protein>
<dbReference type="EMBL" id="AP012492">
    <property type="protein sequence ID" value="BAM32088.1"/>
    <property type="molecule type" value="Genomic_DNA"/>
</dbReference>
<dbReference type="PRINTS" id="PR00326">
    <property type="entry name" value="GTP1OBG"/>
</dbReference>
<dbReference type="HAMAP" id="MF_01454">
    <property type="entry name" value="GTPase_Obg"/>
    <property type="match status" value="1"/>
</dbReference>
<dbReference type="InterPro" id="IPR006169">
    <property type="entry name" value="GTP1_OBG_dom"/>
</dbReference>
<feature type="binding site" evidence="8">
    <location>
        <begin position="190"/>
        <end position="194"/>
    </location>
    <ligand>
        <name>GTP</name>
        <dbReference type="ChEBI" id="CHEBI:37565"/>
    </ligand>
</feature>
<feature type="domain" description="Obg" evidence="10">
    <location>
        <begin position="1"/>
        <end position="158"/>
    </location>
</feature>
<dbReference type="PROSITE" id="PS51710">
    <property type="entry name" value="G_OBG"/>
    <property type="match status" value="1"/>
</dbReference>
<evidence type="ECO:0000313" key="11">
    <source>
        <dbReference type="EMBL" id="BAM32088.1"/>
    </source>
</evidence>
<dbReference type="Gene3D" id="2.70.210.12">
    <property type="entry name" value="GTP1/OBG domain"/>
    <property type="match status" value="1"/>
</dbReference>
<dbReference type="CDD" id="cd01898">
    <property type="entry name" value="Obg"/>
    <property type="match status" value="1"/>
</dbReference>
<dbReference type="GO" id="GO:0000287">
    <property type="term" value="F:magnesium ion binding"/>
    <property type="evidence" value="ECO:0007669"/>
    <property type="project" value="InterPro"/>
</dbReference>
<evidence type="ECO:0000256" key="5">
    <source>
        <dbReference type="ARBA" id="ARBA00022801"/>
    </source>
</evidence>
<dbReference type="EC" id="3.6.5.-" evidence="8"/>
<evidence type="ECO:0000256" key="4">
    <source>
        <dbReference type="ARBA" id="ARBA00022741"/>
    </source>
</evidence>
<dbReference type="SUPFAM" id="SSF82051">
    <property type="entry name" value="Obg GTP-binding protein N-terminal domain"/>
    <property type="match status" value="1"/>
</dbReference>
<feature type="domain" description="OBG-type G" evidence="9">
    <location>
        <begin position="159"/>
        <end position="369"/>
    </location>
</feature>
<feature type="binding site" evidence="8">
    <location>
        <begin position="165"/>
        <end position="172"/>
    </location>
    <ligand>
        <name>GTP</name>
        <dbReference type="ChEBI" id="CHEBI:37565"/>
    </ligand>
</feature>
<comment type="subunit">
    <text evidence="8">Monomer.</text>
</comment>
<dbReference type="SUPFAM" id="SSF52540">
    <property type="entry name" value="P-loop containing nucleoside triphosphate hydrolases"/>
    <property type="match status" value="1"/>
</dbReference>
<evidence type="ECO:0000313" key="13">
    <source>
        <dbReference type="Proteomes" id="UP000005755"/>
    </source>
</evidence>
<comment type="function">
    <text evidence="8">An essential GTPase which binds GTP, GDP and possibly (p)ppGpp with moderate affinity, with high nucleotide exchange rates and a fairly low GTP hydrolysis rate. Plays a role in control of the cell cycle, stress response, ribosome biogenesis and in those bacteria that undergo differentiation, in morphogenesis control.</text>
</comment>
<keyword evidence="5 8" id="KW-0378">Hydrolase</keyword>
<dbReference type="InterPro" id="IPR006074">
    <property type="entry name" value="GTP1-OBG_CS"/>
</dbReference>
<dbReference type="GO" id="GO:0003924">
    <property type="term" value="F:GTPase activity"/>
    <property type="evidence" value="ECO:0007669"/>
    <property type="project" value="UniProtKB-UniRule"/>
</dbReference>
<dbReference type="Proteomes" id="UP000006036">
    <property type="component" value="Chromosome 1"/>
</dbReference>
<evidence type="ECO:0000256" key="1">
    <source>
        <dbReference type="ARBA" id="ARBA00007699"/>
    </source>
</evidence>
<dbReference type="PIRSF" id="PIRSF002401">
    <property type="entry name" value="GTP_bd_Obg/CgtA"/>
    <property type="match status" value="1"/>
</dbReference>
<keyword evidence="13" id="KW-1185">Reference proteome</keyword>
<dbReference type="PANTHER" id="PTHR11702:SF31">
    <property type="entry name" value="MITOCHONDRIAL RIBOSOME-ASSOCIATED GTPASE 2"/>
    <property type="match status" value="1"/>
</dbReference>
<evidence type="ECO:0000313" key="14">
    <source>
        <dbReference type="Proteomes" id="UP000006036"/>
    </source>
</evidence>
<feature type="binding site" evidence="8">
    <location>
        <position position="172"/>
    </location>
    <ligand>
        <name>Mg(2+)</name>
        <dbReference type="ChEBI" id="CHEBI:18420"/>
    </ligand>
</feature>
<evidence type="ECO:0000259" key="9">
    <source>
        <dbReference type="PROSITE" id="PS51710"/>
    </source>
</evidence>
<dbReference type="InterPro" id="IPR031167">
    <property type="entry name" value="G_OBG"/>
</dbReference>
<organism evidence="11 14">
    <name type="scientific">Helicobacter cinaedi CCUG 18818 = ATCC BAA-847</name>
    <dbReference type="NCBI Taxonomy" id="537971"/>
    <lineage>
        <taxon>Bacteria</taxon>
        <taxon>Pseudomonadati</taxon>
        <taxon>Campylobacterota</taxon>
        <taxon>Epsilonproteobacteria</taxon>
        <taxon>Campylobacterales</taxon>
        <taxon>Helicobacteraceae</taxon>
        <taxon>Helicobacter</taxon>
    </lineage>
</organism>
<dbReference type="NCBIfam" id="TIGR02729">
    <property type="entry name" value="Obg_CgtA"/>
    <property type="match status" value="1"/>
</dbReference>
<keyword evidence="6 8" id="KW-0460">Magnesium</keyword>
<reference evidence="13" key="4">
    <citation type="journal article" date="2014" name="Genome Announc.">
        <title>Draft genome sequences of six enterohepatic helicobacter species isolated from humans and one from rhesus macaques.</title>
        <authorList>
            <person name="Shen Z."/>
            <person name="Sheh A."/>
            <person name="Young S.K."/>
            <person name="Abouelliel A."/>
            <person name="Ward D.V."/>
            <person name="Earl A.M."/>
            <person name="Fox J.G."/>
        </authorList>
    </citation>
    <scope>NUCLEOTIDE SEQUENCE [LARGE SCALE GENOMIC DNA]</scope>
    <source>
        <strain evidence="13">CCUG 18818</strain>
    </source>
</reference>
<comment type="cofactor">
    <cofactor evidence="8">
        <name>Mg(2+)</name>
        <dbReference type="ChEBI" id="CHEBI:18420"/>
    </cofactor>
</comment>
<accession>A0AAI8MM32</accession>
<dbReference type="AlphaFoldDB" id="A0AAI8MM32"/>
<evidence type="ECO:0000259" key="10">
    <source>
        <dbReference type="PROSITE" id="PS51883"/>
    </source>
</evidence>
<comment type="similarity">
    <text evidence="1 8">Belongs to the TRAFAC class OBG-HflX-like GTPase superfamily. OBG GTPase family.</text>
</comment>
<reference evidence="11 14" key="2">
    <citation type="journal article" date="2012" name="J. Bacteriol.">
        <title>Complete Genome Sequence of Helicobacter cinaedi Type Strain ATCC BAA-847.</title>
        <authorList>
            <person name="Miyoshi-Akiyama T."/>
            <person name="Takeshita N."/>
            <person name="Ohmagari N."/>
            <person name="Kirikae T."/>
        </authorList>
    </citation>
    <scope>NUCLEOTIDE SEQUENCE [LARGE SCALE GENOMIC DNA]</scope>
    <source>
        <strain evidence="11 14">ATCC BAA-847</strain>
    </source>
</reference>
<feature type="binding site" evidence="8">
    <location>
        <begin position="350"/>
        <end position="352"/>
    </location>
    <ligand>
        <name>GTP</name>
        <dbReference type="ChEBI" id="CHEBI:37565"/>
    </ligand>
</feature>
<feature type="binding site" evidence="8">
    <location>
        <begin position="212"/>
        <end position="215"/>
    </location>
    <ligand>
        <name>GTP</name>
        <dbReference type="ChEBI" id="CHEBI:37565"/>
    </ligand>
</feature>
<proteinExistence type="inferred from homology"/>
<evidence type="ECO:0000256" key="8">
    <source>
        <dbReference type="HAMAP-Rule" id="MF_01454"/>
    </source>
</evidence>